<feature type="chain" id="PRO_5047067224" description="Solute-binding protein family 3/N-terminal domain-containing protein" evidence="1">
    <location>
        <begin position="20"/>
        <end position="240"/>
    </location>
</feature>
<dbReference type="EMBL" id="JBHSAF010000015">
    <property type="protein sequence ID" value="MFC3914839.1"/>
    <property type="molecule type" value="Genomic_DNA"/>
</dbReference>
<accession>A0ABV8CSI4</accession>
<dbReference type="SUPFAM" id="SSF53850">
    <property type="entry name" value="Periplasmic binding protein-like II"/>
    <property type="match status" value="1"/>
</dbReference>
<dbReference type="Proteomes" id="UP001595692">
    <property type="component" value="Unassembled WGS sequence"/>
</dbReference>
<feature type="signal peptide" evidence="1">
    <location>
        <begin position="1"/>
        <end position="19"/>
    </location>
</feature>
<keyword evidence="3" id="KW-1185">Reference proteome</keyword>
<evidence type="ECO:0000313" key="2">
    <source>
        <dbReference type="EMBL" id="MFC3914839.1"/>
    </source>
</evidence>
<comment type="caution">
    <text evidence="2">The sequence shown here is derived from an EMBL/GenBank/DDBJ whole genome shotgun (WGS) entry which is preliminary data.</text>
</comment>
<gene>
    <name evidence="2" type="ORF">ACFOSS_15425</name>
</gene>
<evidence type="ECO:0008006" key="4">
    <source>
        <dbReference type="Google" id="ProtNLM"/>
    </source>
</evidence>
<keyword evidence="1" id="KW-0732">Signal</keyword>
<sequence>MNRVIVGWLFCTLSSWAAASELEVLCAEWKDYCNPDGSGIYFDIVDAVYRAEYSDIKKRVLPYKRSIFSAQQGLADVILGSYNDEIKNMLYPNNPDGYDAIYLLVNRHNMPPTTAGNISLKNKKILLLKNNQEYVNLIPLDSSLNFASNINNAQKLLEIHRYDYLILEEDNLPETCTSDIVALYYRSILTYPAFPDTPQGRQNRARWDQQLPQLRDQGQLQQIYLRYGRDNDYANLLTLY</sequence>
<evidence type="ECO:0000313" key="3">
    <source>
        <dbReference type="Proteomes" id="UP001595692"/>
    </source>
</evidence>
<name>A0ABV8CSI4_9GAMM</name>
<dbReference type="RefSeq" id="WP_377154254.1">
    <property type="nucleotide sequence ID" value="NZ_JBHSAF010000015.1"/>
</dbReference>
<proteinExistence type="predicted"/>
<evidence type="ECO:0000256" key="1">
    <source>
        <dbReference type="SAM" id="SignalP"/>
    </source>
</evidence>
<organism evidence="2 3">
    <name type="scientific">Pseudaeromonas sharmana</name>
    <dbReference type="NCBI Taxonomy" id="328412"/>
    <lineage>
        <taxon>Bacteria</taxon>
        <taxon>Pseudomonadati</taxon>
        <taxon>Pseudomonadota</taxon>
        <taxon>Gammaproteobacteria</taxon>
        <taxon>Aeromonadales</taxon>
        <taxon>Aeromonadaceae</taxon>
        <taxon>Pseudaeromonas</taxon>
    </lineage>
</organism>
<protein>
    <recommendedName>
        <fullName evidence="4">Solute-binding protein family 3/N-terminal domain-containing protein</fullName>
    </recommendedName>
</protein>
<reference evidence="3" key="1">
    <citation type="journal article" date="2019" name="Int. J. Syst. Evol. Microbiol.">
        <title>The Global Catalogue of Microorganisms (GCM) 10K type strain sequencing project: providing services to taxonomists for standard genome sequencing and annotation.</title>
        <authorList>
            <consortium name="The Broad Institute Genomics Platform"/>
            <consortium name="The Broad Institute Genome Sequencing Center for Infectious Disease"/>
            <person name="Wu L."/>
            <person name="Ma J."/>
        </authorList>
    </citation>
    <scope>NUCLEOTIDE SEQUENCE [LARGE SCALE GENOMIC DNA]</scope>
    <source>
        <strain evidence="3">CCUG 54939</strain>
    </source>
</reference>